<accession>A0AA38IDH4</accession>
<comment type="caution">
    <text evidence="1">The sequence shown here is derived from an EMBL/GenBank/DDBJ whole genome shotgun (WGS) entry which is preliminary data.</text>
</comment>
<reference evidence="1" key="1">
    <citation type="journal article" date="2023" name="G3 (Bethesda)">
        <title>Whole genome assemblies of Zophobas morio and Tenebrio molitor.</title>
        <authorList>
            <person name="Kaur S."/>
            <person name="Stinson S.A."/>
            <person name="diCenzo G.C."/>
        </authorList>
    </citation>
    <scope>NUCLEOTIDE SEQUENCE</scope>
    <source>
        <strain evidence="1">QUZm001</strain>
    </source>
</reference>
<protein>
    <submittedName>
        <fullName evidence="1">Uncharacterized protein</fullName>
    </submittedName>
</protein>
<evidence type="ECO:0000313" key="2">
    <source>
        <dbReference type="Proteomes" id="UP001168821"/>
    </source>
</evidence>
<keyword evidence="2" id="KW-1185">Reference proteome</keyword>
<evidence type="ECO:0000313" key="1">
    <source>
        <dbReference type="EMBL" id="KAJ3651957.1"/>
    </source>
</evidence>
<organism evidence="1 2">
    <name type="scientific">Zophobas morio</name>
    <dbReference type="NCBI Taxonomy" id="2755281"/>
    <lineage>
        <taxon>Eukaryota</taxon>
        <taxon>Metazoa</taxon>
        <taxon>Ecdysozoa</taxon>
        <taxon>Arthropoda</taxon>
        <taxon>Hexapoda</taxon>
        <taxon>Insecta</taxon>
        <taxon>Pterygota</taxon>
        <taxon>Neoptera</taxon>
        <taxon>Endopterygota</taxon>
        <taxon>Coleoptera</taxon>
        <taxon>Polyphaga</taxon>
        <taxon>Cucujiformia</taxon>
        <taxon>Tenebrionidae</taxon>
        <taxon>Zophobas</taxon>
    </lineage>
</organism>
<dbReference type="Proteomes" id="UP001168821">
    <property type="component" value="Unassembled WGS sequence"/>
</dbReference>
<dbReference type="AlphaFoldDB" id="A0AA38IDH4"/>
<dbReference type="EMBL" id="JALNTZ010000005">
    <property type="protein sequence ID" value="KAJ3651957.1"/>
    <property type="molecule type" value="Genomic_DNA"/>
</dbReference>
<proteinExistence type="predicted"/>
<sequence>MLIATNSQFPRKNWVKVQRTKNSVLSELADDKTKTAPFFLFPFLSKEGISTSTPILDHLPISEWKRTDKKHPRKMSISVHFTPFYRKTPDIPETCY</sequence>
<gene>
    <name evidence="1" type="ORF">Zmor_017961</name>
</gene>
<name>A0AA38IDH4_9CUCU</name>